<feature type="compositionally biased region" description="Acidic residues" evidence="6">
    <location>
        <begin position="628"/>
        <end position="639"/>
    </location>
</feature>
<evidence type="ECO:0000313" key="10">
    <source>
        <dbReference type="Proteomes" id="UP001497382"/>
    </source>
</evidence>
<evidence type="ECO:0000259" key="7">
    <source>
        <dbReference type="PROSITE" id="PS50090"/>
    </source>
</evidence>
<keyword evidence="10" id="KW-1185">Reference proteome</keyword>
<feature type="region of interest" description="Disordered" evidence="6">
    <location>
        <begin position="886"/>
        <end position="991"/>
    </location>
</feature>
<dbReference type="GO" id="GO:0005634">
    <property type="term" value="C:nucleus"/>
    <property type="evidence" value="ECO:0007669"/>
    <property type="project" value="UniProtKB-SubCell"/>
</dbReference>
<protein>
    <recommendedName>
        <fullName evidence="11">snRNA-activating protein complex subunit 4</fullName>
    </recommendedName>
</protein>
<feature type="region of interest" description="Disordered" evidence="6">
    <location>
        <begin position="618"/>
        <end position="639"/>
    </location>
</feature>
<keyword evidence="2" id="KW-0805">Transcription regulation</keyword>
<dbReference type="PANTHER" id="PTHR46621:SF1">
    <property type="entry name" value="SNRNA-ACTIVATING PROTEIN COMPLEX SUBUNIT 4"/>
    <property type="match status" value="1"/>
</dbReference>
<evidence type="ECO:0000313" key="9">
    <source>
        <dbReference type="EMBL" id="CAL1292288.1"/>
    </source>
</evidence>
<feature type="compositionally biased region" description="Basic residues" evidence="6">
    <location>
        <begin position="887"/>
        <end position="898"/>
    </location>
</feature>
<evidence type="ECO:0000256" key="4">
    <source>
        <dbReference type="ARBA" id="ARBA00023163"/>
    </source>
</evidence>
<dbReference type="Pfam" id="PF00249">
    <property type="entry name" value="Myb_DNA-binding"/>
    <property type="match status" value="2"/>
</dbReference>
<feature type="domain" description="Myb-like" evidence="7">
    <location>
        <begin position="392"/>
        <end position="442"/>
    </location>
</feature>
<dbReference type="EMBL" id="CAXIEN010000303">
    <property type="protein sequence ID" value="CAL1292288.1"/>
    <property type="molecule type" value="Genomic_DNA"/>
</dbReference>
<keyword evidence="4" id="KW-0804">Transcription</keyword>
<evidence type="ECO:0000256" key="2">
    <source>
        <dbReference type="ARBA" id="ARBA00023015"/>
    </source>
</evidence>
<dbReference type="InterPro" id="IPR051575">
    <property type="entry name" value="Myb-like_DNA-bd"/>
</dbReference>
<evidence type="ECO:0000256" key="6">
    <source>
        <dbReference type="SAM" id="MobiDB-lite"/>
    </source>
</evidence>
<gene>
    <name evidence="9" type="ORF">LARSCL_LOCUS17576</name>
</gene>
<comment type="caution">
    <text evidence="9">The sequence shown here is derived from an EMBL/GenBank/DDBJ whole genome shotgun (WGS) entry which is preliminary data.</text>
</comment>
<evidence type="ECO:0000256" key="1">
    <source>
        <dbReference type="ARBA" id="ARBA00004123"/>
    </source>
</evidence>
<dbReference type="GO" id="GO:0042795">
    <property type="term" value="P:snRNA transcription by RNA polymerase II"/>
    <property type="evidence" value="ECO:0007669"/>
    <property type="project" value="TreeGrafter"/>
</dbReference>
<sequence length="1008" mass="117281">MLKNNAKRDTSPEINQGLSSDDLEALLKFPYDQYLNVKLEENEVEALSNFVLNNEEDQNHDAEEALEEETACDQENVKAVRSCLDLNKNLQFRVSGLLSKVHTALDKNKNKQVEVKNYLEAGDYRNQFDLKTKTSKPISLFASPYFRDVRGMVPPENEDTIKKRGNHDVTAYLQPPRPWMLFEKHKLLNAVYSNCLSYILKPYKAKRNYLRDKLKDDLKNLTEFEEVSLKKQVKEIEKEINRQCRRSRNEIIAEAKDHVKWHEITLDGNRTGEECEMMWNNYLSIFIKKGPFTAAEDEKLKQLVEKYNGKNWDAIAEELQTGRSAIQCFERYQKCLNKALRKKYWTPQEDAKLLHLVESNRIGDFIPWNIVCSQMEGRERHQVINRYERTINNRNKRSPWSRQEDAMLLMCVKKFGAHWTRMKEYIPGRNPYNIRERYVNILDPYIKCGPWTKAEDLKLTELVQEYGYGKWSTIAKEVPGRTDNMCLIRANYLGLKRSGKPKMNGCLNGEFSDESNEEAQCRKRRAPRTAAKPSTRLRIQSEALETLKAALLKVAPSVVDESTETINVPSINAALLRNLHKELYKNENRDASAYWKPRYLSHDGVSRIDFKKQNRYKRKKKDHRIEDTESEEDENDEHFSDIEMEEEKELNNEEIMWLHNVLMSQFNEAEDLIKMPTYITKINLNSRHSAECIIYERYLQQKLMCTNIPEDEDDFIFSGNNYNLTLADVAHHFVQPPVSEDSTMVLSPNWATLNGMDIIQTSEKRLHRTGRFIHQSVPYIRYLTGRSSAYPKCIKCCMAKNSEVCAEKFNMNQMKANLIMPSEDMKIAAMVENGHPSVQEQNCCCEELAESKAAANLLAKRFMSLFLWPSLLSSVNLCTEQEELMVRKKQSRGPRKRPSLQSDTFLNNKKRRLNGSKNPSKMVFKNESGDSTTVSTKVRRKQQYGSNSRRSLRKIIVKQENGSENNSKRESAITSVQSLESPLRRSRRSAVLQRRSFAFVDKSDEECS</sequence>
<dbReference type="PROSITE" id="PS50090">
    <property type="entry name" value="MYB_LIKE"/>
    <property type="match status" value="4"/>
</dbReference>
<dbReference type="GO" id="GO:0019185">
    <property type="term" value="C:snRNA-activating protein complex"/>
    <property type="evidence" value="ECO:0007669"/>
    <property type="project" value="TreeGrafter"/>
</dbReference>
<dbReference type="Gene3D" id="1.10.10.60">
    <property type="entry name" value="Homeodomain-like"/>
    <property type="match status" value="4"/>
</dbReference>
<dbReference type="GO" id="GO:0000978">
    <property type="term" value="F:RNA polymerase II cis-regulatory region sequence-specific DNA binding"/>
    <property type="evidence" value="ECO:0007669"/>
    <property type="project" value="TreeGrafter"/>
</dbReference>
<accession>A0AAV2B7T0</accession>
<feature type="domain" description="HTH myb-type" evidence="8">
    <location>
        <begin position="284"/>
        <end position="340"/>
    </location>
</feature>
<evidence type="ECO:0008006" key="11">
    <source>
        <dbReference type="Google" id="ProtNLM"/>
    </source>
</evidence>
<dbReference type="Pfam" id="PF13921">
    <property type="entry name" value="Myb_DNA-bind_6"/>
    <property type="match status" value="1"/>
</dbReference>
<dbReference type="CDD" id="cd00167">
    <property type="entry name" value="SANT"/>
    <property type="match status" value="4"/>
</dbReference>
<feature type="domain" description="HTH myb-type" evidence="8">
    <location>
        <begin position="443"/>
        <end position="497"/>
    </location>
</feature>
<dbReference type="InterPro" id="IPR001005">
    <property type="entry name" value="SANT/Myb"/>
</dbReference>
<dbReference type="SUPFAM" id="SSF46689">
    <property type="entry name" value="Homeodomain-like"/>
    <property type="match status" value="2"/>
</dbReference>
<evidence type="ECO:0000256" key="5">
    <source>
        <dbReference type="ARBA" id="ARBA00023242"/>
    </source>
</evidence>
<dbReference type="GO" id="GO:0001006">
    <property type="term" value="F:RNA polymerase III type 3 promoter sequence-specific DNA binding"/>
    <property type="evidence" value="ECO:0007669"/>
    <property type="project" value="TreeGrafter"/>
</dbReference>
<feature type="domain" description="HTH myb-type" evidence="8">
    <location>
        <begin position="392"/>
        <end position="437"/>
    </location>
</feature>
<dbReference type="PANTHER" id="PTHR46621">
    <property type="entry name" value="SNRNA-ACTIVATING PROTEIN COMPLEX SUBUNIT 4"/>
    <property type="match status" value="1"/>
</dbReference>
<dbReference type="Proteomes" id="UP001497382">
    <property type="component" value="Unassembled WGS sequence"/>
</dbReference>
<feature type="domain" description="Myb-like" evidence="7">
    <location>
        <begin position="337"/>
        <end position="391"/>
    </location>
</feature>
<reference evidence="9 10" key="1">
    <citation type="submission" date="2024-04" db="EMBL/GenBank/DDBJ databases">
        <authorList>
            <person name="Rising A."/>
            <person name="Reimegard J."/>
            <person name="Sonavane S."/>
            <person name="Akerstrom W."/>
            <person name="Nylinder S."/>
            <person name="Hedman E."/>
            <person name="Kallberg Y."/>
        </authorList>
    </citation>
    <scope>NUCLEOTIDE SEQUENCE [LARGE SCALE GENOMIC DNA]</scope>
</reference>
<keyword evidence="5" id="KW-0539">Nucleus</keyword>
<dbReference type="PROSITE" id="PS51294">
    <property type="entry name" value="HTH_MYB"/>
    <property type="match status" value="3"/>
</dbReference>
<feature type="domain" description="Myb-like" evidence="7">
    <location>
        <begin position="443"/>
        <end position="489"/>
    </location>
</feature>
<dbReference type="InterPro" id="IPR009057">
    <property type="entry name" value="Homeodomain-like_sf"/>
</dbReference>
<dbReference type="AlphaFoldDB" id="A0AAV2B7T0"/>
<proteinExistence type="predicted"/>
<evidence type="ECO:0000259" key="8">
    <source>
        <dbReference type="PROSITE" id="PS51294"/>
    </source>
</evidence>
<organism evidence="9 10">
    <name type="scientific">Larinioides sclopetarius</name>
    <dbReference type="NCBI Taxonomy" id="280406"/>
    <lineage>
        <taxon>Eukaryota</taxon>
        <taxon>Metazoa</taxon>
        <taxon>Ecdysozoa</taxon>
        <taxon>Arthropoda</taxon>
        <taxon>Chelicerata</taxon>
        <taxon>Arachnida</taxon>
        <taxon>Araneae</taxon>
        <taxon>Araneomorphae</taxon>
        <taxon>Entelegynae</taxon>
        <taxon>Araneoidea</taxon>
        <taxon>Araneidae</taxon>
        <taxon>Larinioides</taxon>
    </lineage>
</organism>
<comment type="subcellular location">
    <subcellularLocation>
        <location evidence="1">Nucleus</location>
    </subcellularLocation>
</comment>
<dbReference type="SMART" id="SM00717">
    <property type="entry name" value="SANT"/>
    <property type="match status" value="5"/>
</dbReference>
<feature type="domain" description="Myb-like" evidence="7">
    <location>
        <begin position="284"/>
        <end position="336"/>
    </location>
</feature>
<dbReference type="InterPro" id="IPR017930">
    <property type="entry name" value="Myb_dom"/>
</dbReference>
<evidence type="ECO:0000256" key="3">
    <source>
        <dbReference type="ARBA" id="ARBA00023125"/>
    </source>
</evidence>
<name>A0AAV2B7T0_9ARAC</name>
<dbReference type="GO" id="GO:0042796">
    <property type="term" value="P:snRNA transcription by RNA polymerase III"/>
    <property type="evidence" value="ECO:0007669"/>
    <property type="project" value="TreeGrafter"/>
</dbReference>
<keyword evidence="3" id="KW-0238">DNA-binding</keyword>